<dbReference type="InterPro" id="IPR013103">
    <property type="entry name" value="RVT_2"/>
</dbReference>
<dbReference type="EMBL" id="AVOT02070746">
    <property type="protein sequence ID" value="MBW0561245.1"/>
    <property type="molecule type" value="Genomic_DNA"/>
</dbReference>
<protein>
    <recommendedName>
        <fullName evidence="1">Reverse transcriptase Ty1/copia-type domain-containing protein</fullName>
    </recommendedName>
</protein>
<dbReference type="Pfam" id="PF07727">
    <property type="entry name" value="RVT_2"/>
    <property type="match status" value="1"/>
</dbReference>
<dbReference type="Proteomes" id="UP000765509">
    <property type="component" value="Unassembled WGS sequence"/>
</dbReference>
<keyword evidence="3" id="KW-1185">Reference proteome</keyword>
<reference evidence="2" key="1">
    <citation type="submission" date="2021-03" db="EMBL/GenBank/DDBJ databases">
        <title>Draft genome sequence of rust myrtle Austropuccinia psidii MF-1, a brazilian biotype.</title>
        <authorList>
            <person name="Quecine M.C."/>
            <person name="Pachon D.M.R."/>
            <person name="Bonatelli M.L."/>
            <person name="Correr F.H."/>
            <person name="Franceschini L.M."/>
            <person name="Leite T.F."/>
            <person name="Margarido G.R.A."/>
            <person name="Almeida C.A."/>
            <person name="Ferrarezi J.A."/>
            <person name="Labate C.A."/>
        </authorList>
    </citation>
    <scope>NUCLEOTIDE SEQUENCE</scope>
    <source>
        <strain evidence="2">MF-1</strain>
    </source>
</reference>
<comment type="caution">
    <text evidence="2">The sequence shown here is derived from an EMBL/GenBank/DDBJ whole genome shotgun (WGS) entry which is preliminary data.</text>
</comment>
<gene>
    <name evidence="2" type="ORF">O181_100960</name>
</gene>
<evidence type="ECO:0000259" key="1">
    <source>
        <dbReference type="Pfam" id="PF07727"/>
    </source>
</evidence>
<proteinExistence type="predicted"/>
<evidence type="ECO:0000313" key="3">
    <source>
        <dbReference type="Proteomes" id="UP000765509"/>
    </source>
</evidence>
<dbReference type="OrthoDB" id="2796020at2759"/>
<name>A0A9Q3PHB6_9BASI</name>
<evidence type="ECO:0000313" key="2">
    <source>
        <dbReference type="EMBL" id="MBW0561245.1"/>
    </source>
</evidence>
<accession>A0A9Q3PHB6</accession>
<organism evidence="2 3">
    <name type="scientific">Austropuccinia psidii MF-1</name>
    <dbReference type="NCBI Taxonomy" id="1389203"/>
    <lineage>
        <taxon>Eukaryota</taxon>
        <taxon>Fungi</taxon>
        <taxon>Dikarya</taxon>
        <taxon>Basidiomycota</taxon>
        <taxon>Pucciniomycotina</taxon>
        <taxon>Pucciniomycetes</taxon>
        <taxon>Pucciniales</taxon>
        <taxon>Sphaerophragmiaceae</taxon>
        <taxon>Austropuccinia</taxon>
    </lineage>
</organism>
<sequence>MEFPYVTFAVENEKISLEADTGDLTPDSTPKEDVFHDTLEELPVRRIKVIGPQHPKLITSDIITENILPFGQQAHTTMKNELNEVPRNFKNSTQGKDTENWQAAIKKELDNINRLNAWEIVDRKPSDHPITTTWVFQVKRNHNHSVTEHKVRLCAQVFHQIEGLDYLKKFSQTGKISSLQLLISHATRNNYSLHQMDVKSAFLNAPLEEELTLAILYGINEDKEKKVIRLHKASSASMVQPPGYLAQEGMF</sequence>
<dbReference type="AlphaFoldDB" id="A0A9Q3PHB6"/>
<feature type="domain" description="Reverse transcriptase Ty1/copia-type" evidence="1">
    <location>
        <begin position="116"/>
        <end position="233"/>
    </location>
</feature>